<feature type="region of interest" description="Disordered" evidence="1">
    <location>
        <begin position="1"/>
        <end position="44"/>
    </location>
</feature>
<reference evidence="2" key="1">
    <citation type="submission" date="2024-05" db="EMBL/GenBank/DDBJ databases">
        <title>Whole genome shotgun sequence of Streptomyces daghestanicus NBRC 12762.</title>
        <authorList>
            <person name="Komaki H."/>
            <person name="Tamura T."/>
        </authorList>
    </citation>
    <scope>NUCLEOTIDE SEQUENCE</scope>
    <source>
        <strain evidence="2">NBRC 12762</strain>
    </source>
</reference>
<keyword evidence="3" id="KW-1185">Reference proteome</keyword>
<evidence type="ECO:0000256" key="1">
    <source>
        <dbReference type="SAM" id="MobiDB-lite"/>
    </source>
</evidence>
<evidence type="ECO:0000313" key="2">
    <source>
        <dbReference type="EMBL" id="GHI33236.1"/>
    </source>
</evidence>
<organism evidence="2 3">
    <name type="scientific">Streptomyces daghestanicus</name>
    <dbReference type="NCBI Taxonomy" id="66885"/>
    <lineage>
        <taxon>Bacteria</taxon>
        <taxon>Bacillati</taxon>
        <taxon>Actinomycetota</taxon>
        <taxon>Actinomycetes</taxon>
        <taxon>Kitasatosporales</taxon>
        <taxon>Streptomycetaceae</taxon>
        <taxon>Streptomyces</taxon>
    </lineage>
</organism>
<dbReference type="Proteomes" id="UP001052655">
    <property type="component" value="Unassembled WGS sequence"/>
</dbReference>
<proteinExistence type="predicted"/>
<dbReference type="EMBL" id="BNDX01000013">
    <property type="protein sequence ID" value="GHI33236.1"/>
    <property type="molecule type" value="Genomic_DNA"/>
</dbReference>
<evidence type="ECO:0000313" key="3">
    <source>
        <dbReference type="Proteomes" id="UP001052655"/>
    </source>
</evidence>
<protein>
    <submittedName>
        <fullName evidence="2">Uncharacterized protein</fullName>
    </submittedName>
</protein>
<feature type="compositionally biased region" description="Low complexity" evidence="1">
    <location>
        <begin position="21"/>
        <end position="31"/>
    </location>
</feature>
<comment type="caution">
    <text evidence="2">The sequence shown here is derived from an EMBL/GenBank/DDBJ whole genome shotgun (WGS) entry which is preliminary data.</text>
</comment>
<name>A0ABQ3Q7K9_9ACTN</name>
<sequence length="179" mass="19956">MRDMAAKKNPASRRAGEAARRAAAAQRIGPRPARPTRPRHLYDLNPPGSYYREWDTPNGTDEEVMHKVNDTFGPDSDAALGMRFVLEYRKTYGPRVPVMAARQLDQIVVRTDLATGLAQTMDIPPEEAREHLHTLHARGELLIADDGSLWMTVPPGTGTNDRWVFVEKKADAPLETTAD</sequence>
<accession>A0ABQ3Q7K9</accession>
<gene>
    <name evidence="2" type="ORF">Sdagh_49660</name>
</gene>